<dbReference type="RefSeq" id="WP_096341554.1">
    <property type="nucleotide sequence ID" value="NZ_NWMW01000001.1"/>
</dbReference>
<accession>A0A2A4B5C7</accession>
<feature type="transmembrane region" description="Helical" evidence="1">
    <location>
        <begin position="51"/>
        <end position="73"/>
    </location>
</feature>
<keyword evidence="1" id="KW-0472">Membrane</keyword>
<feature type="transmembrane region" description="Helical" evidence="1">
    <location>
        <begin position="102"/>
        <end position="123"/>
    </location>
</feature>
<feature type="transmembrane region" description="Helical" evidence="1">
    <location>
        <begin position="20"/>
        <end position="39"/>
    </location>
</feature>
<proteinExistence type="predicted"/>
<keyword evidence="1" id="KW-1133">Transmembrane helix</keyword>
<gene>
    <name evidence="2" type="ORF">COC42_01670</name>
</gene>
<evidence type="ECO:0000313" key="3">
    <source>
        <dbReference type="Proteomes" id="UP000218366"/>
    </source>
</evidence>
<dbReference type="OrthoDB" id="7264282at2"/>
<reference evidence="2 3" key="1">
    <citation type="submission" date="2017-09" db="EMBL/GenBank/DDBJ databases">
        <title>Sphingomonas spermidinifaciens 9NM-10, whole genome shotgun sequence.</title>
        <authorList>
            <person name="Feng G."/>
            <person name="Zhu H."/>
        </authorList>
    </citation>
    <scope>NUCLEOTIDE SEQUENCE [LARGE SCALE GENOMIC DNA]</scope>
    <source>
        <strain evidence="2 3">9NM-10</strain>
    </source>
</reference>
<keyword evidence="3" id="KW-1185">Reference proteome</keyword>
<name>A0A2A4B5C7_9SPHN</name>
<protein>
    <recommendedName>
        <fullName evidence="4">Transmembrane protein</fullName>
    </recommendedName>
</protein>
<organism evidence="2 3">
    <name type="scientific">Sphingomonas spermidinifaciens</name>
    <dbReference type="NCBI Taxonomy" id="1141889"/>
    <lineage>
        <taxon>Bacteria</taxon>
        <taxon>Pseudomonadati</taxon>
        <taxon>Pseudomonadota</taxon>
        <taxon>Alphaproteobacteria</taxon>
        <taxon>Sphingomonadales</taxon>
        <taxon>Sphingomonadaceae</taxon>
        <taxon>Sphingomonas</taxon>
    </lineage>
</organism>
<sequence length="126" mass="13865">MKRGLPGWAQRLRVTLWTLIVPPATWAVHFLFAYLWAAINCAKVGRFATFPTLFVAGTVAALLVILASGWIAWQQSRVPGDPAPHEESTDIDRLRFLAKSTLLLSGLSFVAVIFTALPVVFIGDCR</sequence>
<keyword evidence="1" id="KW-0812">Transmembrane</keyword>
<dbReference type="AlphaFoldDB" id="A0A2A4B5C7"/>
<evidence type="ECO:0000313" key="2">
    <source>
        <dbReference type="EMBL" id="PCD03155.1"/>
    </source>
</evidence>
<dbReference type="Proteomes" id="UP000218366">
    <property type="component" value="Unassembled WGS sequence"/>
</dbReference>
<evidence type="ECO:0000256" key="1">
    <source>
        <dbReference type="SAM" id="Phobius"/>
    </source>
</evidence>
<dbReference type="EMBL" id="NWMW01000001">
    <property type="protein sequence ID" value="PCD03155.1"/>
    <property type="molecule type" value="Genomic_DNA"/>
</dbReference>
<evidence type="ECO:0008006" key="4">
    <source>
        <dbReference type="Google" id="ProtNLM"/>
    </source>
</evidence>
<comment type="caution">
    <text evidence="2">The sequence shown here is derived from an EMBL/GenBank/DDBJ whole genome shotgun (WGS) entry which is preliminary data.</text>
</comment>